<reference evidence="2 3" key="1">
    <citation type="submission" date="2018-09" db="EMBL/GenBank/DDBJ databases">
        <title>Genome sequencing of strain 6GH32-13.</title>
        <authorList>
            <person name="Weon H.-Y."/>
            <person name="Heo J."/>
            <person name="Kwon S.-W."/>
        </authorList>
    </citation>
    <scope>NUCLEOTIDE SEQUENCE [LARGE SCALE GENOMIC DNA]</scope>
    <source>
        <strain evidence="2 3">5GH32-13</strain>
    </source>
</reference>
<evidence type="ECO:0000313" key="2">
    <source>
        <dbReference type="EMBL" id="AXY77928.1"/>
    </source>
</evidence>
<dbReference type="Proteomes" id="UP000263900">
    <property type="component" value="Chromosome"/>
</dbReference>
<organism evidence="2 3">
    <name type="scientific">Paraflavitalea soli</name>
    <dbReference type="NCBI Taxonomy" id="2315862"/>
    <lineage>
        <taxon>Bacteria</taxon>
        <taxon>Pseudomonadati</taxon>
        <taxon>Bacteroidota</taxon>
        <taxon>Chitinophagia</taxon>
        <taxon>Chitinophagales</taxon>
        <taxon>Chitinophagaceae</taxon>
        <taxon>Paraflavitalea</taxon>
    </lineage>
</organism>
<evidence type="ECO:0000256" key="1">
    <source>
        <dbReference type="SAM" id="MobiDB-lite"/>
    </source>
</evidence>
<proteinExistence type="predicted"/>
<evidence type="ECO:0000313" key="3">
    <source>
        <dbReference type="Proteomes" id="UP000263900"/>
    </source>
</evidence>
<dbReference type="AlphaFoldDB" id="A0A3B7MV12"/>
<dbReference type="KEGG" id="pseg:D3H65_29785"/>
<feature type="region of interest" description="Disordered" evidence="1">
    <location>
        <begin position="1"/>
        <end position="29"/>
    </location>
</feature>
<name>A0A3B7MV12_9BACT</name>
<keyword evidence="3" id="KW-1185">Reference proteome</keyword>
<accession>A0A3B7MV12</accession>
<sequence>MTKKRGIRNDKKEDSKGQDGEDTAFEMKEGRSEMTKRWFLKRGHLFAKIILTLIRLLPNR</sequence>
<gene>
    <name evidence="2" type="ORF">D3H65_29785</name>
</gene>
<feature type="compositionally biased region" description="Basic and acidic residues" evidence="1">
    <location>
        <begin position="7"/>
        <end position="29"/>
    </location>
</feature>
<dbReference type="EMBL" id="CP032157">
    <property type="protein sequence ID" value="AXY77928.1"/>
    <property type="molecule type" value="Genomic_DNA"/>
</dbReference>
<protein>
    <submittedName>
        <fullName evidence="2">Uncharacterized protein</fullName>
    </submittedName>
</protein>